<proteinExistence type="predicted"/>
<comment type="caution">
    <text evidence="1">The sequence shown here is derived from an EMBL/GenBank/DDBJ whole genome shotgun (WGS) entry which is preliminary data.</text>
</comment>
<gene>
    <name evidence="1" type="ORF">B0H17DRAFT_905233</name>
</gene>
<evidence type="ECO:0000313" key="1">
    <source>
        <dbReference type="EMBL" id="KAJ7604929.1"/>
    </source>
</evidence>
<feature type="non-terminal residue" evidence="1">
    <location>
        <position position="1"/>
    </location>
</feature>
<dbReference type="EMBL" id="JARKIE010001183">
    <property type="protein sequence ID" value="KAJ7604929.1"/>
    <property type="molecule type" value="Genomic_DNA"/>
</dbReference>
<evidence type="ECO:0000313" key="2">
    <source>
        <dbReference type="Proteomes" id="UP001221757"/>
    </source>
</evidence>
<reference evidence="1" key="1">
    <citation type="submission" date="2023-03" db="EMBL/GenBank/DDBJ databases">
        <title>Massive genome expansion in bonnet fungi (Mycena s.s.) driven by repeated elements and novel gene families across ecological guilds.</title>
        <authorList>
            <consortium name="Lawrence Berkeley National Laboratory"/>
            <person name="Harder C.B."/>
            <person name="Miyauchi S."/>
            <person name="Viragh M."/>
            <person name="Kuo A."/>
            <person name="Thoen E."/>
            <person name="Andreopoulos B."/>
            <person name="Lu D."/>
            <person name="Skrede I."/>
            <person name="Drula E."/>
            <person name="Henrissat B."/>
            <person name="Morin E."/>
            <person name="Kohler A."/>
            <person name="Barry K."/>
            <person name="LaButti K."/>
            <person name="Morin E."/>
            <person name="Salamov A."/>
            <person name="Lipzen A."/>
            <person name="Mereny Z."/>
            <person name="Hegedus B."/>
            <person name="Baldrian P."/>
            <person name="Stursova M."/>
            <person name="Weitz H."/>
            <person name="Taylor A."/>
            <person name="Grigoriev I.V."/>
            <person name="Nagy L.G."/>
            <person name="Martin F."/>
            <person name="Kauserud H."/>
        </authorList>
    </citation>
    <scope>NUCLEOTIDE SEQUENCE</scope>
    <source>
        <strain evidence="1">CBHHK067</strain>
    </source>
</reference>
<name>A0AAD7AZ80_MYCRO</name>
<dbReference type="AlphaFoldDB" id="A0AAD7AZ80"/>
<accession>A0AAD7AZ80</accession>
<sequence length="101" mass="10732">PDQCGNSTSVTGVYTFAQLVSAGFLDVNGQALHNYLFDTCTSTVISPLKPCTVYLALAYEYAPAAKGDFIADNSLAGFAMWEVTGDYNAILVDSLYTAMGI</sequence>
<protein>
    <submittedName>
        <fullName evidence="1">Uncharacterized protein</fullName>
    </submittedName>
</protein>
<dbReference type="Proteomes" id="UP001221757">
    <property type="component" value="Unassembled WGS sequence"/>
</dbReference>
<organism evidence="1 2">
    <name type="scientific">Mycena rosella</name>
    <name type="common">Pink bonnet</name>
    <name type="synonym">Agaricus rosellus</name>
    <dbReference type="NCBI Taxonomy" id="1033263"/>
    <lineage>
        <taxon>Eukaryota</taxon>
        <taxon>Fungi</taxon>
        <taxon>Dikarya</taxon>
        <taxon>Basidiomycota</taxon>
        <taxon>Agaricomycotina</taxon>
        <taxon>Agaricomycetes</taxon>
        <taxon>Agaricomycetidae</taxon>
        <taxon>Agaricales</taxon>
        <taxon>Marasmiineae</taxon>
        <taxon>Mycenaceae</taxon>
        <taxon>Mycena</taxon>
    </lineage>
</organism>
<keyword evidence="2" id="KW-1185">Reference proteome</keyword>
<feature type="non-terminal residue" evidence="1">
    <location>
        <position position="101"/>
    </location>
</feature>